<keyword evidence="3" id="KW-1185">Reference proteome</keyword>
<dbReference type="EMBL" id="BDCX01000017">
    <property type="protein sequence ID" value="GAT70438.1"/>
    <property type="molecule type" value="Genomic_DNA"/>
</dbReference>
<gene>
    <name evidence="2" type="ORF">PS9374_06120</name>
</gene>
<comment type="caution">
    <text evidence="2">The sequence shown here is derived from an EMBL/GenBank/DDBJ whole genome shotgun (WGS) entry which is preliminary data.</text>
</comment>
<dbReference type="GO" id="GO:0016301">
    <property type="term" value="F:kinase activity"/>
    <property type="evidence" value="ECO:0007669"/>
    <property type="project" value="UniProtKB-KW"/>
</dbReference>
<dbReference type="STRING" id="161355.PS9374_06120"/>
<name>A0A171DN08_9ACTN</name>
<organism evidence="2 3">
    <name type="scientific">Planomonospora sphaerica</name>
    <dbReference type="NCBI Taxonomy" id="161355"/>
    <lineage>
        <taxon>Bacteria</taxon>
        <taxon>Bacillati</taxon>
        <taxon>Actinomycetota</taxon>
        <taxon>Actinomycetes</taxon>
        <taxon>Streptosporangiales</taxon>
        <taxon>Streptosporangiaceae</taxon>
        <taxon>Planomonospora</taxon>
    </lineage>
</organism>
<keyword evidence="2" id="KW-0808">Transferase</keyword>
<sequence length="102" mass="9950">MTVHSLRGMTDWLIELMEVLGAPGAVTIGTALPGPVAPGLGAVRRDGTMVVVRAQDDGVGGTDPAVGGLPGPARRPAAPDGRSTATGPVGGPVTISAEPSCG</sequence>
<proteinExistence type="predicted"/>
<reference evidence="2 3" key="1">
    <citation type="journal article" date="2016" name="Genome Announc.">
        <title>Draft Genome Sequence of Planomonospora sphaerica JCM9374, a Rare Actinomycete.</title>
        <authorList>
            <person name="Dohra H."/>
            <person name="Suzuki T."/>
            <person name="Inoue Y."/>
            <person name="Kodani S."/>
        </authorList>
    </citation>
    <scope>NUCLEOTIDE SEQUENCE [LARGE SCALE GENOMIC DNA]</scope>
    <source>
        <strain evidence="2 3">JCM 9374</strain>
    </source>
</reference>
<dbReference type="Proteomes" id="UP000077701">
    <property type="component" value="Unassembled WGS sequence"/>
</dbReference>
<evidence type="ECO:0000313" key="3">
    <source>
        <dbReference type="Proteomes" id="UP000077701"/>
    </source>
</evidence>
<evidence type="ECO:0000256" key="1">
    <source>
        <dbReference type="SAM" id="MobiDB-lite"/>
    </source>
</evidence>
<protein>
    <submittedName>
        <fullName evidence="2">Two-component system sensor histidine kinase</fullName>
    </submittedName>
</protein>
<evidence type="ECO:0000313" key="2">
    <source>
        <dbReference type="EMBL" id="GAT70438.1"/>
    </source>
</evidence>
<accession>A0A171DN08</accession>
<keyword evidence="2" id="KW-0418">Kinase</keyword>
<feature type="region of interest" description="Disordered" evidence="1">
    <location>
        <begin position="56"/>
        <end position="102"/>
    </location>
</feature>
<dbReference type="AlphaFoldDB" id="A0A171DN08"/>
<feature type="compositionally biased region" description="Low complexity" evidence="1">
    <location>
        <begin position="64"/>
        <end position="82"/>
    </location>
</feature>
<reference evidence="3" key="2">
    <citation type="submission" date="2016-04" db="EMBL/GenBank/DDBJ databases">
        <title>Planomonospora sphaerica JCM9374 whole genome shotgun sequence.</title>
        <authorList>
            <person name="Suzuki T."/>
            <person name="Dohra H."/>
            <person name="Kodani S."/>
        </authorList>
    </citation>
    <scope>NUCLEOTIDE SEQUENCE [LARGE SCALE GENOMIC DNA]</scope>
    <source>
        <strain evidence="3">JCM 9374</strain>
    </source>
</reference>